<dbReference type="Proteomes" id="UP000619976">
    <property type="component" value="Unassembled WGS sequence"/>
</dbReference>
<evidence type="ECO:0000313" key="1">
    <source>
        <dbReference type="EMBL" id="MBJ2118268.1"/>
    </source>
</evidence>
<reference evidence="1 2" key="1">
    <citation type="submission" date="2020-12" db="EMBL/GenBank/DDBJ databases">
        <title>Enhanced detection system for hospital associated transmission using whole genome sequencing surveillance.</title>
        <authorList>
            <person name="Harrison L.H."/>
            <person name="Van Tyne D."/>
            <person name="Marsh J.W."/>
            <person name="Griffith M.P."/>
            <person name="Snyder D.J."/>
            <person name="Cooper V.S."/>
            <person name="Mustapha M."/>
        </authorList>
    </citation>
    <scope>NUCLEOTIDE SEQUENCE [LARGE SCALE GENOMIC DNA]</scope>
    <source>
        <strain evidence="1 2">PR00195</strain>
    </source>
</reference>
<organism evidence="1 2">
    <name type="scientific">Proteus penneri</name>
    <dbReference type="NCBI Taxonomy" id="102862"/>
    <lineage>
        <taxon>Bacteria</taxon>
        <taxon>Pseudomonadati</taxon>
        <taxon>Pseudomonadota</taxon>
        <taxon>Gammaproteobacteria</taxon>
        <taxon>Enterobacterales</taxon>
        <taxon>Morganellaceae</taxon>
        <taxon>Proteus</taxon>
    </lineage>
</organism>
<keyword evidence="2" id="KW-1185">Reference proteome</keyword>
<name>A0ABS0W4P5_9GAMM</name>
<gene>
    <name evidence="1" type="ORF">JFQ69_11435</name>
</gene>
<sequence length="103" mass="11014">MPKRYLPFASGYLESLSGQGCADLCSADGNDPYFSGLDSRLLGLGDIGALRSMSSYLETECADIGEFQLIKAVEDQNGKKVEISVGLFEPMNPELAKVSVACN</sequence>
<dbReference type="EMBL" id="JAEKCB010000005">
    <property type="protein sequence ID" value="MBJ2118268.1"/>
    <property type="molecule type" value="Genomic_DNA"/>
</dbReference>
<dbReference type="RefSeq" id="WP_198813268.1">
    <property type="nucleotide sequence ID" value="NZ_CAXOSF010000011.1"/>
</dbReference>
<evidence type="ECO:0000313" key="2">
    <source>
        <dbReference type="Proteomes" id="UP000619976"/>
    </source>
</evidence>
<accession>A0ABS0W4P5</accession>
<comment type="caution">
    <text evidence="1">The sequence shown here is derived from an EMBL/GenBank/DDBJ whole genome shotgun (WGS) entry which is preliminary data.</text>
</comment>
<protein>
    <submittedName>
        <fullName evidence="1">Uncharacterized protein</fullName>
    </submittedName>
</protein>
<proteinExistence type="predicted"/>